<gene>
    <name evidence="3" type="ORF">Lpp225_0807</name>
</gene>
<feature type="domain" description="HTH cro/C1-type" evidence="2">
    <location>
        <begin position="8"/>
        <end position="62"/>
    </location>
</feature>
<keyword evidence="1" id="KW-0238">DNA-binding</keyword>
<dbReference type="SMART" id="SM00530">
    <property type="entry name" value="HTH_XRE"/>
    <property type="match status" value="1"/>
</dbReference>
<proteinExistence type="predicted"/>
<dbReference type="SUPFAM" id="SSF47413">
    <property type="entry name" value="lambda repressor-like DNA-binding domains"/>
    <property type="match status" value="1"/>
</dbReference>
<evidence type="ECO:0000313" key="4">
    <source>
        <dbReference type="Proteomes" id="UP000014270"/>
    </source>
</evidence>
<evidence type="ECO:0000256" key="1">
    <source>
        <dbReference type="ARBA" id="ARBA00023125"/>
    </source>
</evidence>
<dbReference type="AlphaFoldDB" id="S2NUR7"/>
<dbReference type="PANTHER" id="PTHR46558:SF11">
    <property type="entry name" value="HTH-TYPE TRANSCRIPTIONAL REGULATOR XRE"/>
    <property type="match status" value="1"/>
</dbReference>
<dbReference type="Gene3D" id="1.10.260.40">
    <property type="entry name" value="lambda repressor-like DNA-binding domains"/>
    <property type="match status" value="1"/>
</dbReference>
<dbReference type="CDD" id="cd00093">
    <property type="entry name" value="HTH_XRE"/>
    <property type="match status" value="1"/>
</dbReference>
<dbReference type="PATRIC" id="fig|1256225.3.peg.825"/>
<dbReference type="InterPro" id="IPR010982">
    <property type="entry name" value="Lambda_DNA-bd_dom_sf"/>
</dbReference>
<sequence>MDMLRRRLIDLRESMNLSQVELGKRLGINNTIINKIESGIRSVSANELSKFAEFYDVSTDYLLGKTDKRHYYSLTEKDTRAIDQKIKDIIDGLDPDGPDFFKNDAELSDEDKRLLAVSLRQSYALAQELAKKKYTPKKYRGSEK</sequence>
<dbReference type="InterPro" id="IPR001387">
    <property type="entry name" value="Cro/C1-type_HTH"/>
</dbReference>
<organism evidence="3 4">
    <name type="scientific">Lacticaseibacillus paracasei subsp. paracasei Lpp225</name>
    <dbReference type="NCBI Taxonomy" id="1256225"/>
    <lineage>
        <taxon>Bacteria</taxon>
        <taxon>Bacillati</taxon>
        <taxon>Bacillota</taxon>
        <taxon>Bacilli</taxon>
        <taxon>Lactobacillales</taxon>
        <taxon>Lactobacillaceae</taxon>
        <taxon>Lacticaseibacillus</taxon>
    </lineage>
</organism>
<accession>S2NUR7</accession>
<dbReference type="EMBL" id="ANMM01000005">
    <property type="protein sequence ID" value="EPC38451.1"/>
    <property type="molecule type" value="Genomic_DNA"/>
</dbReference>
<dbReference type="Proteomes" id="UP000014270">
    <property type="component" value="Unassembled WGS sequence"/>
</dbReference>
<evidence type="ECO:0000313" key="3">
    <source>
        <dbReference type="EMBL" id="EPC38451.1"/>
    </source>
</evidence>
<dbReference type="GO" id="GO:0003677">
    <property type="term" value="F:DNA binding"/>
    <property type="evidence" value="ECO:0007669"/>
    <property type="project" value="UniProtKB-KW"/>
</dbReference>
<evidence type="ECO:0000259" key="2">
    <source>
        <dbReference type="PROSITE" id="PS50943"/>
    </source>
</evidence>
<dbReference type="PROSITE" id="PS50943">
    <property type="entry name" value="HTH_CROC1"/>
    <property type="match status" value="1"/>
</dbReference>
<dbReference type="PANTHER" id="PTHR46558">
    <property type="entry name" value="TRACRIPTIONAL REGULATORY PROTEIN-RELATED-RELATED"/>
    <property type="match status" value="1"/>
</dbReference>
<comment type="caution">
    <text evidence="3">The sequence shown here is derived from an EMBL/GenBank/DDBJ whole genome shotgun (WGS) entry which is preliminary data.</text>
</comment>
<protein>
    <submittedName>
        <fullName evidence="3">Phage transcriptional regulator, Cro family</fullName>
    </submittedName>
</protein>
<reference evidence="3 4" key="1">
    <citation type="journal article" date="2013" name="PLoS ONE">
        <title>Lactobacillus paracasei comparative genomics: towards species pan-genome definition and exploitation of diversity.</title>
        <authorList>
            <person name="Smokvina T."/>
            <person name="Wels M."/>
            <person name="Polka J."/>
            <person name="Chervaux C."/>
            <person name="Brisse S."/>
            <person name="Boekhorst J."/>
            <person name="van Hylckama Vlieg J.E."/>
            <person name="Siezen R.J."/>
        </authorList>
    </citation>
    <scope>NUCLEOTIDE SEQUENCE [LARGE SCALE GENOMIC DNA]</scope>
    <source>
        <strain evidence="3 4">Lpp225</strain>
    </source>
</reference>
<name>S2NUR7_LACPA</name>
<dbReference type="Pfam" id="PF01381">
    <property type="entry name" value="HTH_3"/>
    <property type="match status" value="1"/>
</dbReference>